<evidence type="ECO:0000259" key="7">
    <source>
        <dbReference type="Pfam" id="PF02558"/>
    </source>
</evidence>
<dbReference type="EMBL" id="JAFVMH010000003">
    <property type="protein sequence ID" value="MBO1325109.1"/>
    <property type="molecule type" value="Genomic_DNA"/>
</dbReference>
<dbReference type="InterPro" id="IPR013328">
    <property type="entry name" value="6PGD_dom2"/>
</dbReference>
<feature type="domain" description="Ketopantoate reductase C-terminal" evidence="8">
    <location>
        <begin position="225"/>
        <end position="346"/>
    </location>
</feature>
<evidence type="ECO:0000313" key="9">
    <source>
        <dbReference type="EMBL" id="MBO1325109.1"/>
    </source>
</evidence>
<evidence type="ECO:0000256" key="4">
    <source>
        <dbReference type="ARBA" id="ARBA00022655"/>
    </source>
</evidence>
<dbReference type="Pfam" id="PF02558">
    <property type="entry name" value="ApbA"/>
    <property type="match status" value="1"/>
</dbReference>
<dbReference type="AlphaFoldDB" id="A0A939HNM9"/>
<accession>A0A939HNM9</accession>
<evidence type="ECO:0000256" key="6">
    <source>
        <dbReference type="ARBA" id="ARBA00048793"/>
    </source>
</evidence>
<organism evidence="9 10">
    <name type="scientific">Acetobacter garciniae</name>
    <dbReference type="NCBI Taxonomy" id="2817435"/>
    <lineage>
        <taxon>Bacteria</taxon>
        <taxon>Pseudomonadati</taxon>
        <taxon>Pseudomonadota</taxon>
        <taxon>Alphaproteobacteria</taxon>
        <taxon>Acetobacterales</taxon>
        <taxon>Acetobacteraceae</taxon>
        <taxon>Acetobacter</taxon>
    </lineage>
</organism>
<dbReference type="SUPFAM" id="SSF51735">
    <property type="entry name" value="NAD(P)-binding Rossmann-fold domains"/>
    <property type="match status" value="1"/>
</dbReference>
<dbReference type="GO" id="GO:0008677">
    <property type="term" value="F:2-dehydropantoate 2-reductase activity"/>
    <property type="evidence" value="ECO:0007669"/>
    <property type="project" value="UniProtKB-EC"/>
</dbReference>
<dbReference type="InterPro" id="IPR013752">
    <property type="entry name" value="KPA_reductase"/>
</dbReference>
<evidence type="ECO:0000256" key="3">
    <source>
        <dbReference type="ARBA" id="ARBA00019465"/>
    </source>
</evidence>
<dbReference type="FunFam" id="1.10.1040.10:FF:000017">
    <property type="entry name" value="2-dehydropantoate 2-reductase"/>
    <property type="match status" value="1"/>
</dbReference>
<dbReference type="GO" id="GO:0005737">
    <property type="term" value="C:cytoplasm"/>
    <property type="evidence" value="ECO:0007669"/>
    <property type="project" value="TreeGrafter"/>
</dbReference>
<dbReference type="SUPFAM" id="SSF48179">
    <property type="entry name" value="6-phosphogluconate dehydrogenase C-terminal domain-like"/>
    <property type="match status" value="1"/>
</dbReference>
<dbReference type="EC" id="1.1.1.169" evidence="2"/>
<comment type="catalytic activity">
    <reaction evidence="6">
        <text>(R)-pantoate + NADP(+) = 2-dehydropantoate + NADPH + H(+)</text>
        <dbReference type="Rhea" id="RHEA:16233"/>
        <dbReference type="ChEBI" id="CHEBI:11561"/>
        <dbReference type="ChEBI" id="CHEBI:15378"/>
        <dbReference type="ChEBI" id="CHEBI:15980"/>
        <dbReference type="ChEBI" id="CHEBI:57783"/>
        <dbReference type="ChEBI" id="CHEBI:58349"/>
        <dbReference type="EC" id="1.1.1.169"/>
    </reaction>
</comment>
<dbReference type="Pfam" id="PF08546">
    <property type="entry name" value="ApbA_C"/>
    <property type="match status" value="1"/>
</dbReference>
<evidence type="ECO:0000256" key="2">
    <source>
        <dbReference type="ARBA" id="ARBA00013014"/>
    </source>
</evidence>
<dbReference type="InterPro" id="IPR013332">
    <property type="entry name" value="KPR_N"/>
</dbReference>
<gene>
    <name evidence="9" type="ORF">J2D77_08100</name>
</gene>
<dbReference type="InterPro" id="IPR036291">
    <property type="entry name" value="NAD(P)-bd_dom_sf"/>
</dbReference>
<name>A0A939HNM9_9PROT</name>
<dbReference type="PANTHER" id="PTHR21708:SF45">
    <property type="entry name" value="2-DEHYDROPANTOATE 2-REDUCTASE"/>
    <property type="match status" value="1"/>
</dbReference>
<proteinExistence type="predicted"/>
<evidence type="ECO:0000256" key="5">
    <source>
        <dbReference type="ARBA" id="ARBA00032024"/>
    </source>
</evidence>
<dbReference type="InterPro" id="IPR051402">
    <property type="entry name" value="KPR-Related"/>
</dbReference>
<comment type="caution">
    <text evidence="9">The sequence shown here is derived from an EMBL/GenBank/DDBJ whole genome shotgun (WGS) entry which is preliminary data.</text>
</comment>
<dbReference type="Gene3D" id="3.40.50.720">
    <property type="entry name" value="NAD(P)-binding Rossmann-like Domain"/>
    <property type="match status" value="1"/>
</dbReference>
<evidence type="ECO:0000256" key="1">
    <source>
        <dbReference type="ARBA" id="ARBA00004994"/>
    </source>
</evidence>
<dbReference type="GO" id="GO:0015940">
    <property type="term" value="P:pantothenate biosynthetic process"/>
    <property type="evidence" value="ECO:0007669"/>
    <property type="project" value="UniProtKB-KW"/>
</dbReference>
<dbReference type="PANTHER" id="PTHR21708">
    <property type="entry name" value="PROBABLE 2-DEHYDROPANTOATE 2-REDUCTASE"/>
    <property type="match status" value="1"/>
</dbReference>
<dbReference type="Proteomes" id="UP000664073">
    <property type="component" value="Unassembled WGS sequence"/>
</dbReference>
<reference evidence="9" key="1">
    <citation type="submission" date="2021-03" db="EMBL/GenBank/DDBJ databases">
        <title>The complete genome sequence of Acetobacter sp. TBRC 12339.</title>
        <authorList>
            <person name="Charoenyingcharoen P."/>
            <person name="Yukphan P."/>
        </authorList>
    </citation>
    <scope>NUCLEOTIDE SEQUENCE</scope>
    <source>
        <strain evidence="9">TBRC 12339</strain>
    </source>
</reference>
<evidence type="ECO:0000259" key="8">
    <source>
        <dbReference type="Pfam" id="PF08546"/>
    </source>
</evidence>
<dbReference type="InterPro" id="IPR008927">
    <property type="entry name" value="6-PGluconate_DH-like_C_sf"/>
</dbReference>
<evidence type="ECO:0000313" key="10">
    <source>
        <dbReference type="Proteomes" id="UP000664073"/>
    </source>
</evidence>
<comment type="pathway">
    <text evidence="1">Cofactor biosynthesis; (R)-pantothenate biosynthesis; (R)-pantoate from 3-methyl-2-oxobutanoate: step 2/2.</text>
</comment>
<sequence>MSGGPSVCVAGIGAVGGTVAAMLARAGADVSVVARGATLAALRADGLTLREGGASFTCRPRAAEQASGPARDLVILAVKSHQLGAVLPAVAPVIGPDTLVLPIVNGVPWWMTLPGPDGVKSAYPGAANLSAANPCIANPCAAAGPIVDPGGVLAGGIAPSAILGCVAYVFSTMPQPGVALCARQPRLVLGVAEAGASAGYSTGPAMAAVMDLLRAAGILVEHSADIRSAVWDKVVANLATNPLSVVCEAPLGQLGTDEQTRALIAAVAREGQQVGAACGLHPALAPEHLLDMVAAAGGHDTSMLQDYRGRRPLELAAIGDSVIALARVHGIAVPVTQTLVRLARFKSTADREK</sequence>
<keyword evidence="10" id="KW-1185">Reference proteome</keyword>
<feature type="domain" description="Ketopantoate reductase N-terminal" evidence="7">
    <location>
        <begin position="7"/>
        <end position="107"/>
    </location>
</feature>
<dbReference type="RefSeq" id="WP_207845779.1">
    <property type="nucleotide sequence ID" value="NZ_JAFVMH010000003.1"/>
</dbReference>
<keyword evidence="4" id="KW-0566">Pantothenate biosynthesis</keyword>
<dbReference type="Gene3D" id="1.10.1040.10">
    <property type="entry name" value="N-(1-d-carboxylethyl)-l-norvaline Dehydrogenase, domain 2"/>
    <property type="match status" value="1"/>
</dbReference>
<protein>
    <recommendedName>
        <fullName evidence="3">2-dehydropantoate 2-reductase</fullName>
        <ecNumber evidence="2">1.1.1.169</ecNumber>
    </recommendedName>
    <alternativeName>
        <fullName evidence="5">Ketopantoate reductase</fullName>
    </alternativeName>
</protein>